<keyword evidence="1" id="KW-0472">Membrane</keyword>
<gene>
    <name evidence="2" type="ORF">E1293_33020</name>
</gene>
<keyword evidence="1" id="KW-1133">Transmembrane helix</keyword>
<keyword evidence="3" id="KW-1185">Reference proteome</keyword>
<evidence type="ECO:0000313" key="2">
    <source>
        <dbReference type="EMBL" id="TDD72148.1"/>
    </source>
</evidence>
<organism evidence="2 3">
    <name type="scientific">Actinomadura darangshiensis</name>
    <dbReference type="NCBI Taxonomy" id="705336"/>
    <lineage>
        <taxon>Bacteria</taxon>
        <taxon>Bacillati</taxon>
        <taxon>Actinomycetota</taxon>
        <taxon>Actinomycetes</taxon>
        <taxon>Streptosporangiales</taxon>
        <taxon>Thermomonosporaceae</taxon>
        <taxon>Actinomadura</taxon>
    </lineage>
</organism>
<dbReference type="Proteomes" id="UP000295578">
    <property type="component" value="Unassembled WGS sequence"/>
</dbReference>
<evidence type="ECO:0000256" key="1">
    <source>
        <dbReference type="SAM" id="Phobius"/>
    </source>
</evidence>
<dbReference type="AlphaFoldDB" id="A0A4R5AHI2"/>
<evidence type="ECO:0000313" key="3">
    <source>
        <dbReference type="Proteomes" id="UP000295578"/>
    </source>
</evidence>
<dbReference type="OrthoDB" id="3450838at2"/>
<sequence>MRTVDREHYARLLRLAYLVLDDGDAPLMRARRVATVAVRARRGGYPAMRTLLVATLLTGPPAGRNRLHRLVFEPARTSPGPVRTALLRLPPHERLAYLLRRDGLTAPEVAAELRPHVEVDFADVDQAIAAVDGRTGLDEAEQRAEIEAFEPDLVRLRPPPVRRAAVALLLVPLLAVAGFVLTRPDDKRGGLAAIDPRAWQTTATPTIDHWPAQGGLRHDAGLLRRAADAWRAGDEPPRGRVLVLYAGRVDGASLVVLRDSPGRRDAPSVAQYFERRLSRGVESVRRLGTDAGQLIMLGMTWRYLVPPWLRDVRAAMPSGRSPAWRPLAIRDGLSDPLPWNWFRPRCQNYVVFQMTFRPPAGQPQAVTQLASNDPRSAAPRVWFRTPSEERFRWAALHAVACEGATTLSESADLRLGRLWSGDLPDNGGKATLLTVDPSADAPGTSILISDSGRALSERGRTNSDTTSSTGTMAAALWWRSSRRWHLIAAAGPNVTRLKTVGELGTHETTAARPGETPLLTVPGPPAGTPASHLPVVQVVAYEPDEDHTTVTPG</sequence>
<dbReference type="EMBL" id="SMKY01000210">
    <property type="protein sequence ID" value="TDD72148.1"/>
    <property type="molecule type" value="Genomic_DNA"/>
</dbReference>
<proteinExistence type="predicted"/>
<accession>A0A4R5AHI2</accession>
<reference evidence="2 3" key="1">
    <citation type="submission" date="2019-03" db="EMBL/GenBank/DDBJ databases">
        <title>Draft genome sequences of novel Actinobacteria.</title>
        <authorList>
            <person name="Sahin N."/>
            <person name="Ay H."/>
            <person name="Saygin H."/>
        </authorList>
    </citation>
    <scope>NUCLEOTIDE SEQUENCE [LARGE SCALE GENOMIC DNA]</scope>
    <source>
        <strain evidence="2 3">DSM 45941</strain>
    </source>
</reference>
<name>A0A4R5AHI2_9ACTN</name>
<dbReference type="RefSeq" id="WP_132201613.1">
    <property type="nucleotide sequence ID" value="NZ_SMKY01000210.1"/>
</dbReference>
<protein>
    <submittedName>
        <fullName evidence="2">Uncharacterized protein</fullName>
    </submittedName>
</protein>
<comment type="caution">
    <text evidence="2">The sequence shown here is derived from an EMBL/GenBank/DDBJ whole genome shotgun (WGS) entry which is preliminary data.</text>
</comment>
<feature type="transmembrane region" description="Helical" evidence="1">
    <location>
        <begin position="164"/>
        <end position="181"/>
    </location>
</feature>
<keyword evidence="1" id="KW-0812">Transmembrane</keyword>